<protein>
    <submittedName>
        <fullName evidence="1">Type II toxin-antitoxin system HicB family antitoxin</fullName>
    </submittedName>
</protein>
<dbReference type="InterPro" id="IPR035069">
    <property type="entry name" value="TTHA1013/TTHA0281-like"/>
</dbReference>
<dbReference type="Proteomes" id="UP000244727">
    <property type="component" value="Chromosome"/>
</dbReference>
<dbReference type="KEGG" id="harc:HARCEL1_02840"/>
<accession>A0A2R4WYX8</accession>
<proteinExistence type="predicted"/>
<dbReference type="RefSeq" id="WP_108381094.1">
    <property type="nucleotide sequence ID" value="NZ_CP028858.1"/>
</dbReference>
<sequence>MASSARSGDEPDHQEIRLIEADDGWVAKDVATGVASQGESRQEALAMLDEAVALHRGEIGDPIEDEAAFMEEIGIDPDSVEPTDDLPDFLA</sequence>
<reference evidence="1 2" key="1">
    <citation type="submission" date="2018-04" db="EMBL/GenBank/DDBJ databases">
        <title>Halococcoides cellulosivorans gen. nov., sp. nov., an extremely halophilic cellulose-utilizing haloarchaeon from hypersaline lakes.</title>
        <authorList>
            <person name="Sorokin D.Y."/>
            <person name="Toshchakov S.V."/>
            <person name="Samarov N.I."/>
            <person name="Korzhenkov A."/>
            <person name="Kublanov I.V."/>
        </authorList>
    </citation>
    <scope>NUCLEOTIDE SEQUENCE [LARGE SCALE GENOMIC DNA]</scope>
    <source>
        <strain evidence="1 2">HArcel1</strain>
    </source>
</reference>
<dbReference type="SUPFAM" id="SSF143100">
    <property type="entry name" value="TTHA1013/TTHA0281-like"/>
    <property type="match status" value="1"/>
</dbReference>
<dbReference type="GeneID" id="36511409"/>
<dbReference type="InterPro" id="IPR055811">
    <property type="entry name" value="DUF7387"/>
</dbReference>
<name>A0A2R4WYX8_9EURY</name>
<evidence type="ECO:0000313" key="2">
    <source>
        <dbReference type="Proteomes" id="UP000244727"/>
    </source>
</evidence>
<dbReference type="Gene3D" id="3.30.160.250">
    <property type="match status" value="1"/>
</dbReference>
<dbReference type="AlphaFoldDB" id="A0A2R4WYX8"/>
<dbReference type="Pfam" id="PF24113">
    <property type="entry name" value="DUF7387"/>
    <property type="match status" value="1"/>
</dbReference>
<organism evidence="1 2">
    <name type="scientific">Halococcoides cellulosivorans</name>
    <dbReference type="NCBI Taxonomy" id="1679096"/>
    <lineage>
        <taxon>Archaea</taxon>
        <taxon>Methanobacteriati</taxon>
        <taxon>Methanobacteriota</taxon>
        <taxon>Stenosarchaea group</taxon>
        <taxon>Halobacteria</taxon>
        <taxon>Halobacteriales</taxon>
        <taxon>Haloarculaceae</taxon>
        <taxon>Halococcoides</taxon>
    </lineage>
</organism>
<evidence type="ECO:0000313" key="1">
    <source>
        <dbReference type="EMBL" id="AWB26725.1"/>
    </source>
</evidence>
<gene>
    <name evidence="1" type="ORF">HARCEL1_02840</name>
</gene>
<keyword evidence="2" id="KW-1185">Reference proteome</keyword>
<dbReference type="EMBL" id="CP028858">
    <property type="protein sequence ID" value="AWB26725.1"/>
    <property type="molecule type" value="Genomic_DNA"/>
</dbReference>